<dbReference type="GO" id="GO:0003700">
    <property type="term" value="F:DNA-binding transcription factor activity"/>
    <property type="evidence" value="ECO:0007669"/>
    <property type="project" value="InterPro"/>
</dbReference>
<dbReference type="EMBL" id="JACBZM010000001">
    <property type="protein sequence ID" value="NYI47278.1"/>
    <property type="molecule type" value="Genomic_DNA"/>
</dbReference>
<dbReference type="InterPro" id="IPR032783">
    <property type="entry name" value="AraC_lig"/>
</dbReference>
<dbReference type="InterPro" id="IPR009057">
    <property type="entry name" value="Homeodomain-like_sf"/>
</dbReference>
<keyword evidence="1" id="KW-0805">Transcription regulation</keyword>
<comment type="caution">
    <text evidence="5">The sequence shown here is derived from an EMBL/GenBank/DDBJ whole genome shotgun (WGS) entry which is preliminary data.</text>
</comment>
<evidence type="ECO:0000256" key="2">
    <source>
        <dbReference type="ARBA" id="ARBA00023125"/>
    </source>
</evidence>
<organism evidence="5 6">
    <name type="scientific">Nocardioides aromaticivorans</name>
    <dbReference type="NCBI Taxonomy" id="200618"/>
    <lineage>
        <taxon>Bacteria</taxon>
        <taxon>Bacillati</taxon>
        <taxon>Actinomycetota</taxon>
        <taxon>Actinomycetes</taxon>
        <taxon>Propionibacteriales</taxon>
        <taxon>Nocardioidaceae</taxon>
        <taxon>Nocardioides</taxon>
    </lineage>
</organism>
<keyword evidence="2 5" id="KW-0238">DNA-binding</keyword>
<feature type="domain" description="HTH araC/xylS-type" evidence="4">
    <location>
        <begin position="195"/>
        <end position="293"/>
    </location>
</feature>
<dbReference type="Proteomes" id="UP000562045">
    <property type="component" value="Unassembled WGS sequence"/>
</dbReference>
<dbReference type="PANTHER" id="PTHR46796">
    <property type="entry name" value="HTH-TYPE TRANSCRIPTIONAL ACTIVATOR RHAS-RELATED"/>
    <property type="match status" value="1"/>
</dbReference>
<gene>
    <name evidence="5" type="ORF">BJ993_004358</name>
</gene>
<dbReference type="SUPFAM" id="SSF51215">
    <property type="entry name" value="Regulatory protein AraC"/>
    <property type="match status" value="1"/>
</dbReference>
<proteinExistence type="predicted"/>
<dbReference type="InterPro" id="IPR037923">
    <property type="entry name" value="HTH-like"/>
</dbReference>
<evidence type="ECO:0000256" key="3">
    <source>
        <dbReference type="ARBA" id="ARBA00023163"/>
    </source>
</evidence>
<dbReference type="Pfam" id="PF12852">
    <property type="entry name" value="Cupin_6"/>
    <property type="match status" value="1"/>
</dbReference>
<name>A0A7Z0CQF2_9ACTN</name>
<evidence type="ECO:0000313" key="5">
    <source>
        <dbReference type="EMBL" id="NYI47278.1"/>
    </source>
</evidence>
<dbReference type="PANTHER" id="PTHR46796:SF7">
    <property type="entry name" value="ARAC FAMILY TRANSCRIPTIONAL REGULATOR"/>
    <property type="match status" value="1"/>
</dbReference>
<dbReference type="SUPFAM" id="SSF46689">
    <property type="entry name" value="Homeodomain-like"/>
    <property type="match status" value="2"/>
</dbReference>
<protein>
    <submittedName>
        <fullName evidence="5">AraC-like DNA-binding protein</fullName>
    </submittedName>
</protein>
<dbReference type="GO" id="GO:0043565">
    <property type="term" value="F:sequence-specific DNA binding"/>
    <property type="evidence" value="ECO:0007669"/>
    <property type="project" value="InterPro"/>
</dbReference>
<evidence type="ECO:0000259" key="4">
    <source>
        <dbReference type="PROSITE" id="PS01124"/>
    </source>
</evidence>
<evidence type="ECO:0000313" key="6">
    <source>
        <dbReference type="Proteomes" id="UP000562045"/>
    </source>
</evidence>
<dbReference type="PROSITE" id="PS01124">
    <property type="entry name" value="HTH_ARAC_FAMILY_2"/>
    <property type="match status" value="1"/>
</dbReference>
<dbReference type="AlphaFoldDB" id="A0A7Z0CQF2"/>
<dbReference type="InterPro" id="IPR050204">
    <property type="entry name" value="AraC_XylS_family_regulators"/>
</dbReference>
<sequence length="295" mass="31492">MPESLENFAVPLDTSADALSDVLEMIHLRGDRVTRVAAGRGHEERHRAGGRLLHVVESGSVALRYDVPDGGGERVVLGTGDLALLARGVAHRLRPMEDAVWMSGSFVVEERAGVPLLEALPPAIVIRAEGREWLPLSAQLLGREVTDPSAGSKVMASRILDLLFIQALRAWAATDGASGPGGPGWLTAALDRPLGPALRAMHRQPEQPWTVESLAELSALSRAAFSARFTRLVGESPGRYLQRLRLAQAADLLTSTPDSAAAISRAVGYASEAAFSRAFAKEYGVGPRAWRSAGR</sequence>
<keyword evidence="3" id="KW-0804">Transcription</keyword>
<evidence type="ECO:0000256" key="1">
    <source>
        <dbReference type="ARBA" id="ARBA00023015"/>
    </source>
</evidence>
<reference evidence="5 6" key="1">
    <citation type="submission" date="2020-07" db="EMBL/GenBank/DDBJ databases">
        <title>Sequencing the genomes of 1000 actinobacteria strains.</title>
        <authorList>
            <person name="Klenk H.-P."/>
        </authorList>
    </citation>
    <scope>NUCLEOTIDE SEQUENCE [LARGE SCALE GENOMIC DNA]</scope>
    <source>
        <strain evidence="5 6">DSM 15131</strain>
    </source>
</reference>
<dbReference type="InterPro" id="IPR018060">
    <property type="entry name" value="HTH_AraC"/>
</dbReference>
<dbReference type="Gene3D" id="1.10.10.60">
    <property type="entry name" value="Homeodomain-like"/>
    <property type="match status" value="2"/>
</dbReference>
<dbReference type="Pfam" id="PF12833">
    <property type="entry name" value="HTH_18"/>
    <property type="match status" value="1"/>
</dbReference>
<dbReference type="RefSeq" id="WP_179651221.1">
    <property type="nucleotide sequence ID" value="NZ_JACBZM010000001.1"/>
</dbReference>
<accession>A0A7Z0CQF2</accession>
<dbReference type="SMART" id="SM00342">
    <property type="entry name" value="HTH_ARAC"/>
    <property type="match status" value="1"/>
</dbReference>